<organism evidence="1 2">
    <name type="scientific">Cystobacter fuscus</name>
    <dbReference type="NCBI Taxonomy" id="43"/>
    <lineage>
        <taxon>Bacteria</taxon>
        <taxon>Pseudomonadati</taxon>
        <taxon>Myxococcota</taxon>
        <taxon>Myxococcia</taxon>
        <taxon>Myxococcales</taxon>
        <taxon>Cystobacterineae</taxon>
        <taxon>Archangiaceae</taxon>
        <taxon>Cystobacter</taxon>
    </lineage>
</organism>
<reference evidence="1 2" key="1">
    <citation type="submission" date="2017-06" db="EMBL/GenBank/DDBJ databases">
        <title>Sequencing and comparative analysis of myxobacterial genomes.</title>
        <authorList>
            <person name="Rupp O."/>
            <person name="Goesmann A."/>
            <person name="Sogaard-Andersen L."/>
        </authorList>
    </citation>
    <scope>NUCLEOTIDE SEQUENCE [LARGE SCALE GENOMIC DNA]</scope>
    <source>
        <strain evidence="1 2">DSM 52655</strain>
    </source>
</reference>
<evidence type="ECO:0000313" key="2">
    <source>
        <dbReference type="Proteomes" id="UP000217257"/>
    </source>
</evidence>
<protein>
    <submittedName>
        <fullName evidence="1">Uncharacterized protein</fullName>
    </submittedName>
</protein>
<name>A0A250JEJ2_9BACT</name>
<dbReference type="RefSeq" id="WP_095989891.1">
    <property type="nucleotide sequence ID" value="NZ_CP022098.1"/>
</dbReference>
<dbReference type="KEGG" id="cfus:CYFUS_007802"/>
<sequence>MAIPPSIGKPGLPPLVRTTQEQQGKMLGKIAEGMKSGAITPKESRKLLEGQQKLSASVESALADGEVSADEEIGLLKQGLDNLKNIKAAYENNTQDAFASESVSAPGQVRQIGAIAEGIRQGTIDPKEAQKLLEGQIALLKARAESTTPEDLAFLDMSEELQGLEIELAKLINLTAG</sequence>
<evidence type="ECO:0000313" key="1">
    <source>
        <dbReference type="EMBL" id="ATB42324.1"/>
    </source>
</evidence>
<gene>
    <name evidence="1" type="ORF">CYFUS_007802</name>
</gene>
<proteinExistence type="predicted"/>
<accession>A0A250JEJ2</accession>
<dbReference type="EMBL" id="CP022098">
    <property type="protein sequence ID" value="ATB42324.1"/>
    <property type="molecule type" value="Genomic_DNA"/>
</dbReference>
<dbReference type="AlphaFoldDB" id="A0A250JEJ2"/>
<dbReference type="Proteomes" id="UP000217257">
    <property type="component" value="Chromosome"/>
</dbReference>